<dbReference type="PRINTS" id="PR00081">
    <property type="entry name" value="GDHRDH"/>
</dbReference>
<dbReference type="GO" id="GO:0016491">
    <property type="term" value="F:oxidoreductase activity"/>
    <property type="evidence" value="ECO:0007669"/>
    <property type="project" value="UniProtKB-KW"/>
</dbReference>
<dbReference type="PANTHER" id="PTHR24320:SF148">
    <property type="entry name" value="NAD(P)-BINDING ROSSMANN-FOLD SUPERFAMILY PROTEIN"/>
    <property type="match status" value="1"/>
</dbReference>
<dbReference type="InterPro" id="IPR002347">
    <property type="entry name" value="SDR_fam"/>
</dbReference>
<dbReference type="EMBL" id="CP076133">
    <property type="protein sequence ID" value="QWG04660.1"/>
    <property type="molecule type" value="Genomic_DNA"/>
</dbReference>
<gene>
    <name evidence="3" type="ORF">KMW28_27565</name>
</gene>
<dbReference type="PANTHER" id="PTHR24320">
    <property type="entry name" value="RETINOL DEHYDROGENASE"/>
    <property type="match status" value="1"/>
</dbReference>
<dbReference type="SUPFAM" id="SSF51735">
    <property type="entry name" value="NAD(P)-binding Rossmann-fold domains"/>
    <property type="match status" value="1"/>
</dbReference>
<dbReference type="KEGG" id="fya:KMW28_27565"/>
<dbReference type="Gene3D" id="3.40.50.720">
    <property type="entry name" value="NAD(P)-binding Rossmann-like Domain"/>
    <property type="match status" value="1"/>
</dbReference>
<sequence length="308" mass="33770">MNKTILITGANAGIGKETARQLAMKKETEKIYLACRNLSKAEAAKKELEAATGKDFFEIVIMDVSDPYSVQHAVKTITQPVDALIMNAGGTGGKTPEKLTKDGVTILTASNLLGHVALVDELIKANKLKNVALFASSEAARGIKKMGMLRPELETSSREEFISVFDGSKFKDNFDAFQIYGWIKYGGTLWMSSMANKYPDIKFLSVSPGGTRGTQGMDDLSFIKKIFIKHIGMKFIMPLMGMSHSLESGAKRFVDAIGNPQLKSGKFYASKKNVLTGPIVDQSAIWKDLDNHLYQKNADEAIHTFLTS</sequence>
<evidence type="ECO:0000313" key="4">
    <source>
        <dbReference type="Proteomes" id="UP000678679"/>
    </source>
</evidence>
<evidence type="ECO:0000313" key="3">
    <source>
        <dbReference type="EMBL" id="QWG04660.1"/>
    </source>
</evidence>
<keyword evidence="2" id="KW-0560">Oxidoreductase</keyword>
<keyword evidence="4" id="KW-1185">Reference proteome</keyword>
<comment type="similarity">
    <text evidence="1">Belongs to the short-chain dehydrogenases/reductases (SDR) family.</text>
</comment>
<dbReference type="Pfam" id="PF00106">
    <property type="entry name" value="adh_short"/>
    <property type="match status" value="1"/>
</dbReference>
<name>A0AAX1NB12_9BACT</name>
<evidence type="ECO:0000256" key="2">
    <source>
        <dbReference type="ARBA" id="ARBA00023002"/>
    </source>
</evidence>
<accession>A0AAX1NB12</accession>
<reference evidence="3 4" key="1">
    <citation type="submission" date="2021-05" db="EMBL/GenBank/DDBJ databases">
        <title>Comparative genomic studies on the polysaccharide-degrading batcterial strains of the Flammeovirga genus.</title>
        <authorList>
            <person name="Zewei F."/>
            <person name="Zheng Z."/>
            <person name="Yu L."/>
            <person name="Ruyue G."/>
            <person name="Yanhong M."/>
            <person name="Yuanyuan C."/>
            <person name="Jingyan G."/>
            <person name="Wenjun H."/>
        </authorList>
    </citation>
    <scope>NUCLEOTIDE SEQUENCE [LARGE SCALE GENOMIC DNA]</scope>
    <source>
        <strain evidence="3 4">NBRC:100898</strain>
    </source>
</reference>
<proteinExistence type="inferred from homology"/>
<dbReference type="InterPro" id="IPR036291">
    <property type="entry name" value="NAD(P)-bd_dom_sf"/>
</dbReference>
<dbReference type="AlphaFoldDB" id="A0AAX1NB12"/>
<dbReference type="Proteomes" id="UP000678679">
    <property type="component" value="Chromosome 2"/>
</dbReference>
<dbReference type="RefSeq" id="WP_169665556.1">
    <property type="nucleotide sequence ID" value="NZ_CP076133.1"/>
</dbReference>
<protein>
    <submittedName>
        <fullName evidence="3">SDR family NAD(P)-dependent oxidoreductase</fullName>
    </submittedName>
</protein>
<organism evidence="3 4">
    <name type="scientific">Flammeovirga yaeyamensis</name>
    <dbReference type="NCBI Taxonomy" id="367791"/>
    <lineage>
        <taxon>Bacteria</taxon>
        <taxon>Pseudomonadati</taxon>
        <taxon>Bacteroidota</taxon>
        <taxon>Cytophagia</taxon>
        <taxon>Cytophagales</taxon>
        <taxon>Flammeovirgaceae</taxon>
        <taxon>Flammeovirga</taxon>
    </lineage>
</organism>
<evidence type="ECO:0000256" key="1">
    <source>
        <dbReference type="ARBA" id="ARBA00006484"/>
    </source>
</evidence>